<evidence type="ECO:0000313" key="2">
    <source>
        <dbReference type="EMBL" id="KAK2900954.1"/>
    </source>
</evidence>
<keyword evidence="1" id="KW-1133">Transmembrane helix</keyword>
<sequence length="149" mass="16963">MQNHFTTCPLHPDLPPSFFFSSFGSGGEGALPKFNRLYLDIVLPMSVEYGTEKTDLHLRLARTRMKGICYSILLRFVIILYWGFLRAIRTRPIVRRRTSKRSHGAQEPVRQLGERLCFWAGHGPSPPITAVLHGHKLAASDRGLKIQQH</sequence>
<evidence type="ECO:0000256" key="1">
    <source>
        <dbReference type="SAM" id="Phobius"/>
    </source>
</evidence>
<proteinExistence type="predicted"/>
<dbReference type="AlphaFoldDB" id="A0AA88PRK1"/>
<name>A0AA88PRK1_9TELE</name>
<organism evidence="2 3">
    <name type="scientific">Cirrhinus molitorella</name>
    <name type="common">mud carp</name>
    <dbReference type="NCBI Taxonomy" id="172907"/>
    <lineage>
        <taxon>Eukaryota</taxon>
        <taxon>Metazoa</taxon>
        <taxon>Chordata</taxon>
        <taxon>Craniata</taxon>
        <taxon>Vertebrata</taxon>
        <taxon>Euteleostomi</taxon>
        <taxon>Actinopterygii</taxon>
        <taxon>Neopterygii</taxon>
        <taxon>Teleostei</taxon>
        <taxon>Ostariophysi</taxon>
        <taxon>Cypriniformes</taxon>
        <taxon>Cyprinidae</taxon>
        <taxon>Labeoninae</taxon>
        <taxon>Labeonini</taxon>
        <taxon>Cirrhinus</taxon>
    </lineage>
</organism>
<dbReference type="Proteomes" id="UP001187343">
    <property type="component" value="Unassembled WGS sequence"/>
</dbReference>
<keyword evidence="1" id="KW-0812">Transmembrane</keyword>
<dbReference type="EMBL" id="JAUYZG010000008">
    <property type="protein sequence ID" value="KAK2900954.1"/>
    <property type="molecule type" value="Genomic_DNA"/>
</dbReference>
<feature type="transmembrane region" description="Helical" evidence="1">
    <location>
        <begin position="67"/>
        <end position="85"/>
    </location>
</feature>
<keyword evidence="1" id="KW-0472">Membrane</keyword>
<accession>A0AA88PRK1</accession>
<protein>
    <submittedName>
        <fullName evidence="2">Uncharacterized protein</fullName>
    </submittedName>
</protein>
<gene>
    <name evidence="2" type="ORF">Q8A67_009069</name>
</gene>
<reference evidence="2" key="1">
    <citation type="submission" date="2023-08" db="EMBL/GenBank/DDBJ databases">
        <title>Chromosome-level Genome Assembly of mud carp (Cirrhinus molitorella).</title>
        <authorList>
            <person name="Liu H."/>
        </authorList>
    </citation>
    <scope>NUCLEOTIDE SEQUENCE</scope>
    <source>
        <strain evidence="2">Prfri</strain>
        <tissue evidence="2">Muscle</tissue>
    </source>
</reference>
<keyword evidence="3" id="KW-1185">Reference proteome</keyword>
<comment type="caution">
    <text evidence="2">The sequence shown here is derived from an EMBL/GenBank/DDBJ whole genome shotgun (WGS) entry which is preliminary data.</text>
</comment>
<evidence type="ECO:0000313" key="3">
    <source>
        <dbReference type="Proteomes" id="UP001187343"/>
    </source>
</evidence>